<dbReference type="AlphaFoldDB" id="A0A4S8IFY2"/>
<protein>
    <submittedName>
        <fullName evidence="1">Uncharacterized protein</fullName>
    </submittedName>
</protein>
<evidence type="ECO:0000313" key="2">
    <source>
        <dbReference type="Proteomes" id="UP000317650"/>
    </source>
</evidence>
<reference evidence="1 2" key="1">
    <citation type="journal article" date="2019" name="Nat. Plants">
        <title>Genome sequencing of Musa balbisiana reveals subgenome evolution and function divergence in polyploid bananas.</title>
        <authorList>
            <person name="Yao X."/>
        </authorList>
    </citation>
    <scope>NUCLEOTIDE SEQUENCE [LARGE SCALE GENOMIC DNA]</scope>
    <source>
        <strain evidence="2">cv. DH-PKW</strain>
        <tissue evidence="1">Leaves</tissue>
    </source>
</reference>
<evidence type="ECO:0000313" key="1">
    <source>
        <dbReference type="EMBL" id="THU47178.1"/>
    </source>
</evidence>
<sequence length="164" mass="18396">MASFPTRFAEFTDVLSAGVFPLRKRRSSKLPLAIYSYTRQPYSGQAPRSRTMFGCLMQLSISTCAIKGCECRKLRRLSLQEFAILFNETAGKEEEEEEWLIVFLSYNLLSPQMVNSSTVWLSIISGMLSNFSPSSETIDHSSFSPLLGGWYTLGYATSSIPDCD</sequence>
<gene>
    <name evidence="1" type="ORF">C4D60_Mb09t12790</name>
</gene>
<comment type="caution">
    <text evidence="1">The sequence shown here is derived from an EMBL/GenBank/DDBJ whole genome shotgun (WGS) entry which is preliminary data.</text>
</comment>
<proteinExistence type="predicted"/>
<name>A0A4S8IFY2_MUSBA</name>
<dbReference type="Proteomes" id="UP000317650">
    <property type="component" value="Chromosome 9"/>
</dbReference>
<organism evidence="1 2">
    <name type="scientific">Musa balbisiana</name>
    <name type="common">Banana</name>
    <dbReference type="NCBI Taxonomy" id="52838"/>
    <lineage>
        <taxon>Eukaryota</taxon>
        <taxon>Viridiplantae</taxon>
        <taxon>Streptophyta</taxon>
        <taxon>Embryophyta</taxon>
        <taxon>Tracheophyta</taxon>
        <taxon>Spermatophyta</taxon>
        <taxon>Magnoliopsida</taxon>
        <taxon>Liliopsida</taxon>
        <taxon>Zingiberales</taxon>
        <taxon>Musaceae</taxon>
        <taxon>Musa</taxon>
    </lineage>
</organism>
<keyword evidence="2" id="KW-1185">Reference proteome</keyword>
<accession>A0A4S8IFY2</accession>
<dbReference type="EMBL" id="PYDT01000010">
    <property type="protein sequence ID" value="THU47178.1"/>
    <property type="molecule type" value="Genomic_DNA"/>
</dbReference>